<dbReference type="OrthoDB" id="19261at2759"/>
<feature type="signal peptide" evidence="9">
    <location>
        <begin position="1"/>
        <end position="18"/>
    </location>
</feature>
<comment type="subcellular location">
    <subcellularLocation>
        <location evidence="1">Membrane</location>
    </subcellularLocation>
</comment>
<dbReference type="SUPFAM" id="SSF49344">
    <property type="entry name" value="CBD9-like"/>
    <property type="match status" value="1"/>
</dbReference>
<evidence type="ECO:0000256" key="3">
    <source>
        <dbReference type="ARBA" id="ARBA00022692"/>
    </source>
</evidence>
<feature type="transmembrane region" description="Helical" evidence="8">
    <location>
        <begin position="257"/>
        <end position="279"/>
    </location>
</feature>
<dbReference type="OMA" id="IVWYIWV"/>
<dbReference type="Pfam" id="PF16010">
    <property type="entry name" value="CDH-cyt"/>
    <property type="match status" value="1"/>
</dbReference>
<comment type="caution">
    <text evidence="12">The sequence shown here is derived from an EMBL/GenBank/DDBJ whole genome shotgun (WGS) entry which is preliminary data.</text>
</comment>
<dbReference type="CDD" id="cd08760">
    <property type="entry name" value="Cyt_b561_FRRS1_like"/>
    <property type="match status" value="1"/>
</dbReference>
<feature type="transmembrane region" description="Helical" evidence="8">
    <location>
        <begin position="404"/>
        <end position="427"/>
    </location>
</feature>
<proteinExistence type="predicted"/>
<keyword evidence="2" id="KW-0813">Transport</keyword>
<feature type="transmembrane region" description="Helical" evidence="8">
    <location>
        <begin position="367"/>
        <end position="384"/>
    </location>
</feature>
<dbReference type="STRING" id="154538.A0A1M2VHB0"/>
<dbReference type="Gene3D" id="1.20.120.1770">
    <property type="match status" value="1"/>
</dbReference>
<dbReference type="Pfam" id="PF03188">
    <property type="entry name" value="Cytochrom_B561"/>
    <property type="match status" value="1"/>
</dbReference>
<feature type="domain" description="DOMON" evidence="10">
    <location>
        <begin position="80"/>
        <end position="194"/>
    </location>
</feature>
<dbReference type="Proteomes" id="UP000184267">
    <property type="component" value="Unassembled WGS sequence"/>
</dbReference>
<evidence type="ECO:0008006" key="14">
    <source>
        <dbReference type="Google" id="ProtNLM"/>
    </source>
</evidence>
<keyword evidence="9" id="KW-0732">Signal</keyword>
<evidence type="ECO:0000256" key="7">
    <source>
        <dbReference type="SAM" id="MobiDB-lite"/>
    </source>
</evidence>
<keyword evidence="4" id="KW-0249">Electron transport</keyword>
<accession>A0A1M2VHB0</accession>
<gene>
    <name evidence="12" type="ORF">TRAPUB_2171</name>
</gene>
<sequence length="447" mass="47354">MHPTLSLAILGLCSFVAAHGPLAQRQYGYGGSNSGSNSGKGGGDDNSSSATATSTSAAAGASGTAVSAASTSGLHGGTVCSDLLCISGLVNGSTVQYVLQSKGTTNMGWMAMGFGSFMSNTPMVIMWPNSDGTMTLSQRKAPSEVMPTVDSNPPRVATPDDAASDLTGTQPKMSFTIPAADNSATSQTIIWAFGNTNPGDKAVDATLIQHLESGPISIDMSQVVAETDLAHLANPATDPNSSSGTVDTPLLPFQKLIIAHGLLCTIGFLIMLPAGALLARYSRTFTNAWFLGHWVFQFAFAGPVIISGLVCGIEAVKKQGGELSDDHKRWGFAIFALYIAQLGLGAIIHWLKPTSWTVGKRRPAQNYFHAVLGILIIGLAFYQVRTGFRTEWPARSGRPAISNAANIVWYIWVVLVPVLYFAGLALLPRQFRMERPHRKAPSDEYTN</sequence>
<feature type="region of interest" description="Disordered" evidence="7">
    <location>
        <begin position="33"/>
        <end position="53"/>
    </location>
</feature>
<keyword evidence="3 8" id="KW-0812">Transmembrane</keyword>
<dbReference type="InterPro" id="IPR005018">
    <property type="entry name" value="DOMON_domain"/>
</dbReference>
<evidence type="ECO:0000256" key="1">
    <source>
        <dbReference type="ARBA" id="ARBA00004370"/>
    </source>
</evidence>
<evidence type="ECO:0000313" key="12">
    <source>
        <dbReference type="EMBL" id="OJT06970.1"/>
    </source>
</evidence>
<dbReference type="SMART" id="SM00665">
    <property type="entry name" value="B561"/>
    <property type="match status" value="1"/>
</dbReference>
<organism evidence="12 13">
    <name type="scientific">Trametes pubescens</name>
    <name type="common">White-rot fungus</name>
    <dbReference type="NCBI Taxonomy" id="154538"/>
    <lineage>
        <taxon>Eukaryota</taxon>
        <taxon>Fungi</taxon>
        <taxon>Dikarya</taxon>
        <taxon>Basidiomycota</taxon>
        <taxon>Agaricomycotina</taxon>
        <taxon>Agaricomycetes</taxon>
        <taxon>Polyporales</taxon>
        <taxon>Polyporaceae</taxon>
        <taxon>Trametes</taxon>
    </lineage>
</organism>
<evidence type="ECO:0000259" key="11">
    <source>
        <dbReference type="PROSITE" id="PS50939"/>
    </source>
</evidence>
<dbReference type="PROSITE" id="PS50939">
    <property type="entry name" value="CYTOCHROME_B561"/>
    <property type="match status" value="1"/>
</dbReference>
<dbReference type="PANTHER" id="PTHR47797">
    <property type="entry name" value="DEHYDROGENASE, PUTATIVE (AFU_ORTHOLOGUE AFUA_8G05805)-RELATED"/>
    <property type="match status" value="1"/>
</dbReference>
<name>A0A1M2VHB0_TRAPU</name>
<dbReference type="CDD" id="cd09630">
    <property type="entry name" value="CDH_like_cytochrome"/>
    <property type="match status" value="1"/>
</dbReference>
<evidence type="ECO:0000256" key="8">
    <source>
        <dbReference type="SAM" id="Phobius"/>
    </source>
</evidence>
<feature type="transmembrane region" description="Helical" evidence="8">
    <location>
        <begin position="330"/>
        <end position="351"/>
    </location>
</feature>
<evidence type="ECO:0000259" key="10">
    <source>
        <dbReference type="PROSITE" id="PS50836"/>
    </source>
</evidence>
<keyword evidence="5 8" id="KW-1133">Transmembrane helix</keyword>
<evidence type="ECO:0000256" key="5">
    <source>
        <dbReference type="ARBA" id="ARBA00022989"/>
    </source>
</evidence>
<feature type="transmembrane region" description="Helical" evidence="8">
    <location>
        <begin position="291"/>
        <end position="310"/>
    </location>
</feature>
<dbReference type="SMART" id="SM00664">
    <property type="entry name" value="DoH"/>
    <property type="match status" value="1"/>
</dbReference>
<dbReference type="InterPro" id="IPR006593">
    <property type="entry name" value="Cyt_b561/ferric_Rdtase_TM"/>
</dbReference>
<feature type="chain" id="PRO_5012928310" description="Cytochrome b561 domain-containing protein" evidence="9">
    <location>
        <begin position="19"/>
        <end position="447"/>
    </location>
</feature>
<protein>
    <recommendedName>
        <fullName evidence="14">Cytochrome b561 domain-containing protein</fullName>
    </recommendedName>
</protein>
<reference evidence="12 13" key="1">
    <citation type="submission" date="2016-10" db="EMBL/GenBank/DDBJ databases">
        <title>Genome sequence of the basidiomycete white-rot fungus Trametes pubescens.</title>
        <authorList>
            <person name="Makela M.R."/>
            <person name="Granchi Z."/>
            <person name="Peng M."/>
            <person name="De Vries R.P."/>
            <person name="Grigoriev I."/>
            <person name="Riley R."/>
            <person name="Hilden K."/>
        </authorList>
    </citation>
    <scope>NUCLEOTIDE SEQUENCE [LARGE SCALE GENOMIC DNA]</scope>
    <source>
        <strain evidence="12 13">FBCC735</strain>
    </source>
</reference>
<feature type="region of interest" description="Disordered" evidence="7">
    <location>
        <begin position="144"/>
        <end position="168"/>
    </location>
</feature>
<dbReference type="InterPro" id="IPR015920">
    <property type="entry name" value="Cellobiose_DH-like_cyt"/>
</dbReference>
<evidence type="ECO:0000256" key="9">
    <source>
        <dbReference type="SAM" id="SignalP"/>
    </source>
</evidence>
<evidence type="ECO:0000313" key="13">
    <source>
        <dbReference type="Proteomes" id="UP000184267"/>
    </source>
</evidence>
<evidence type="ECO:0000256" key="4">
    <source>
        <dbReference type="ARBA" id="ARBA00022982"/>
    </source>
</evidence>
<keyword evidence="6 8" id="KW-0472">Membrane</keyword>
<feature type="domain" description="Cytochrome b561" evidence="11">
    <location>
        <begin position="220"/>
        <end position="424"/>
    </location>
</feature>
<dbReference type="EMBL" id="MNAD01001233">
    <property type="protein sequence ID" value="OJT06970.1"/>
    <property type="molecule type" value="Genomic_DNA"/>
</dbReference>
<dbReference type="PANTHER" id="PTHR47797:SF3">
    <property type="entry name" value="CYTOCHROME B561 DOMAIN-CONTAINING PROTEIN"/>
    <property type="match status" value="1"/>
</dbReference>
<dbReference type="PROSITE" id="PS50836">
    <property type="entry name" value="DOMON"/>
    <property type="match status" value="1"/>
</dbReference>
<evidence type="ECO:0000256" key="6">
    <source>
        <dbReference type="ARBA" id="ARBA00023136"/>
    </source>
</evidence>
<dbReference type="Gene3D" id="2.60.40.1210">
    <property type="entry name" value="Cellobiose dehydrogenase, cytochrome domain"/>
    <property type="match status" value="1"/>
</dbReference>
<dbReference type="GO" id="GO:0016020">
    <property type="term" value="C:membrane"/>
    <property type="evidence" value="ECO:0007669"/>
    <property type="project" value="UniProtKB-SubCell"/>
</dbReference>
<evidence type="ECO:0000256" key="2">
    <source>
        <dbReference type="ARBA" id="ARBA00022448"/>
    </source>
</evidence>
<dbReference type="AlphaFoldDB" id="A0A1M2VHB0"/>
<keyword evidence="13" id="KW-1185">Reference proteome</keyword>